<evidence type="ECO:0000256" key="3">
    <source>
        <dbReference type="ARBA" id="ARBA00022966"/>
    </source>
</evidence>
<dbReference type="InterPro" id="IPR050473">
    <property type="entry name" value="A2M/Complement_sys"/>
</dbReference>
<dbReference type="Gene3D" id="2.60.40.690">
    <property type="entry name" value="Alpha-macroglobulin, receptor-binding domain"/>
    <property type="match status" value="1"/>
</dbReference>
<organism evidence="7 8">
    <name type="scientific">Stieleria varia</name>
    <dbReference type="NCBI Taxonomy" id="2528005"/>
    <lineage>
        <taxon>Bacteria</taxon>
        <taxon>Pseudomonadati</taxon>
        <taxon>Planctomycetota</taxon>
        <taxon>Planctomycetia</taxon>
        <taxon>Pirellulales</taxon>
        <taxon>Pirellulaceae</taxon>
        <taxon>Stieleria</taxon>
    </lineage>
</organism>
<dbReference type="EMBL" id="SJPN01000011">
    <property type="protein sequence ID" value="TWT92394.1"/>
    <property type="molecule type" value="Genomic_DNA"/>
</dbReference>
<keyword evidence="3" id="KW-0882">Thioester bond</keyword>
<sequence length="1760" mass="190197">MNHMNDHDELMQQLMELHYGLLDDSEAAELRGRIAKDPAVATAWATTLQLAGKITEATKVQPTGDLATSMGALQTAFKADDGRDVNDRDEDALPAHAEANHPGEGGNAGFWITAFATLATAACLAVMVTGYRYQQSLPAAPPAALQVRAQSVEPEKATASHEFRFTTMRLSARGSTASSIVVPASISFSVLSNGSVLFAGESETGPDGMCRVTVPDDVVIPPDSRLKVTANTDGEEQANATIEIPLEPTRCLTYVTVDRPVYRPGETIFFRSLTLNRRSLAAHADVPIEYHLLDPSGAKIGALEIAGVTDRGVGNGSFALPSFAPGGTYKLVAKSLDGFFPDEEREIQVRAYRVPRFKKDLEFRRRSYGATDTVEADFSVRRAEGEVLADATAVVTARVDERVIYENTTRTGEDGTLAIEFKLPEVIEKGVGTLSVMIDDGSVKETQSKSIPIHTGKVTMEFYPEGGYLVDGLDNRVYFNARDSLGEPIEVTGEVLSASGKKVADIQTVRDGMGLFRFVPEVGQRYQVKIVSPLDVTSTPELPAVVENLPVIDTLDGVLDSNEALGMIVRSPKRRDVLVHVVCRGELVGQQRVALKKGDNTIAVALQPSANGVLRVTVLDAQSTPPTPMVERLVFRRSDQELNVRVVSDDGVSRDSAIERSPGEATRLTLQVTDENDRPIAAVLGVSVVDDASLSLDETERPTLKTHFLLTSEVQSPEDLEHANFYLSDDAEAAESLDLLLGTQGWRRFVSGSADQADGAFKEQLTKLLDLDGSRNSELPVQVSNEPVFHSQWSVYQSKMRDAWQALIGETMVLLLLVGMVWVVFVALISLFARRRTASVFAGLLLLVVSGLMIAGCGVPENRVVSTAEIKSDEAGSAMASGEEADMSAAKAWAENPTEIKPVESSAPAAEKPTSEPADLGGRDDEAKWSDLVDAGRDMMKGMKGMDGFPMNELAGDFAGQAFEDRSDMNAFGGPGLDMGMGMGNAMGQGMGLDPVANRQQRFREQLSQYANSRGISGKDLANQLLAELRFPVREYAHQHQRPDPEVRSDFAETLYWNPLLITDSRGKATIRFDVSDSVTLFRVNIDGHTTDGRIGSGDAEVVSRLPFQIEPKLPLEVTSGDRIDLPVAVVNATKDEVDVSLDLVVGDELSAESTAATLSGIAGLDRTRQYFPLFVGSGHNEKTASIEIRGRTAAPGGQVLKDNIRRTLKISPRGYPMSSALSGTINESAEVDLPIPRDIVPGSLAVTLRVYPSRLADLMSGVEGILQEPHGCFEQTSATNYPNTMALLLMKQNGIAKPEITRKATGMLERGYGKLTSFECQQLGYEWFGSDPGHEALSAFGLMQFADMQQVMQVDTEMVQRTRTWLMSRRDGKGGFHRNPRHLHVWSVQQEIVNAYVMWALTEADVASGQPQRSAREMAKELDEIQRVAQSSEDAYLIALSAATLMNAGRVSVGEKLLNRLGELQADDGGLDGATTVVSSGGISRQVETTSLAILAWLKSKQHVERTRRATMWLLAHRQSGSGFGSTQATVLALKALVGAGKLLGNNSSGSLQVQLGDETIGQASWSTIDSGDAIEIRGLGDELLKRLSADRETESVALKLLAPGCESLAFSIDIVSHAETPISDASCPLKLTTEFVGGDKATSLTDGATATVRATLVNTTDAGQPMAVAVVGLPGGVEPKMEELDELQEAGQFDYYELRGRDVVFYWRTLEPSAKKTIDFTVTATVPGSYTGPASRTYLYYTAEAKNWTAPLKVETAR</sequence>
<dbReference type="SUPFAM" id="SSF49410">
    <property type="entry name" value="Alpha-macroglobulin receptor domain"/>
    <property type="match status" value="1"/>
</dbReference>
<dbReference type="Pfam" id="PF01835">
    <property type="entry name" value="MG2"/>
    <property type="match status" value="1"/>
</dbReference>
<dbReference type="Pfam" id="PF07678">
    <property type="entry name" value="TED_complement"/>
    <property type="match status" value="1"/>
</dbReference>
<dbReference type="Gene3D" id="2.60.40.1930">
    <property type="match status" value="1"/>
</dbReference>
<dbReference type="Proteomes" id="UP000320176">
    <property type="component" value="Unassembled WGS sequence"/>
</dbReference>
<keyword evidence="2" id="KW-0732">Signal</keyword>
<feature type="domain" description="Alpha-2-macroglobulin" evidence="6">
    <location>
        <begin position="1054"/>
        <end position="1144"/>
    </location>
</feature>
<comment type="caution">
    <text evidence="7">The sequence shown here is derived from an EMBL/GenBank/DDBJ whole genome shotgun (WGS) entry which is preliminary data.</text>
</comment>
<proteinExistence type="inferred from homology"/>
<dbReference type="RefSeq" id="WP_146523184.1">
    <property type="nucleotide sequence ID" value="NZ_CP151726.1"/>
</dbReference>
<evidence type="ECO:0000313" key="7">
    <source>
        <dbReference type="EMBL" id="TWT92394.1"/>
    </source>
</evidence>
<feature type="transmembrane region" description="Helical" evidence="5">
    <location>
        <begin position="812"/>
        <end position="833"/>
    </location>
</feature>
<dbReference type="PANTHER" id="PTHR11412:SF136">
    <property type="entry name" value="CD109 ANTIGEN"/>
    <property type="match status" value="1"/>
</dbReference>
<evidence type="ECO:0000256" key="5">
    <source>
        <dbReference type="SAM" id="Phobius"/>
    </source>
</evidence>
<evidence type="ECO:0000259" key="6">
    <source>
        <dbReference type="SMART" id="SM01360"/>
    </source>
</evidence>
<dbReference type="InterPro" id="IPR041246">
    <property type="entry name" value="Bact_MG10"/>
</dbReference>
<reference evidence="7 8" key="1">
    <citation type="submission" date="2019-02" db="EMBL/GenBank/DDBJ databases">
        <title>Deep-cultivation of Planctomycetes and their phenomic and genomic characterization uncovers novel biology.</title>
        <authorList>
            <person name="Wiegand S."/>
            <person name="Jogler M."/>
            <person name="Boedeker C."/>
            <person name="Pinto D."/>
            <person name="Vollmers J."/>
            <person name="Rivas-Marin E."/>
            <person name="Kohn T."/>
            <person name="Peeters S.H."/>
            <person name="Heuer A."/>
            <person name="Rast P."/>
            <person name="Oberbeckmann S."/>
            <person name="Bunk B."/>
            <person name="Jeske O."/>
            <person name="Meyerdierks A."/>
            <person name="Storesund J.E."/>
            <person name="Kallscheuer N."/>
            <person name="Luecker S."/>
            <person name="Lage O.M."/>
            <person name="Pohl T."/>
            <person name="Merkel B.J."/>
            <person name="Hornburger P."/>
            <person name="Mueller R.-W."/>
            <person name="Bruemmer F."/>
            <person name="Labrenz M."/>
            <person name="Spormann A.M."/>
            <person name="Op Den Camp H."/>
            <person name="Overmann J."/>
            <person name="Amann R."/>
            <person name="Jetten M.S.M."/>
            <person name="Mascher T."/>
            <person name="Medema M.H."/>
            <person name="Devos D.P."/>
            <person name="Kaster A.-K."/>
            <person name="Ovreas L."/>
            <person name="Rohde M."/>
            <person name="Galperin M.Y."/>
            <person name="Jogler C."/>
        </authorList>
    </citation>
    <scope>NUCLEOTIDE SEQUENCE [LARGE SCALE GENOMIC DNA]</scope>
    <source>
        <strain evidence="7 8">Pla52n</strain>
    </source>
</reference>
<evidence type="ECO:0000256" key="2">
    <source>
        <dbReference type="ARBA" id="ARBA00022729"/>
    </source>
</evidence>
<dbReference type="OrthoDB" id="97821at2"/>
<keyword evidence="5" id="KW-0812">Transmembrane</keyword>
<dbReference type="InterPro" id="IPR047565">
    <property type="entry name" value="Alpha-macroglob_thiol-ester_cl"/>
</dbReference>
<dbReference type="InterPro" id="IPR008930">
    <property type="entry name" value="Terpenoid_cyclase/PrenylTrfase"/>
</dbReference>
<dbReference type="Pfam" id="PF17973">
    <property type="entry name" value="bMG10"/>
    <property type="match status" value="1"/>
</dbReference>
<keyword evidence="5" id="KW-0472">Membrane</keyword>
<dbReference type="SMART" id="SM01419">
    <property type="entry name" value="Thiol-ester_cl"/>
    <property type="match status" value="1"/>
</dbReference>
<keyword evidence="8" id="KW-1185">Reference proteome</keyword>
<gene>
    <name evidence="7" type="ORF">Pla52n_62680</name>
</gene>
<dbReference type="GO" id="GO:0005615">
    <property type="term" value="C:extracellular space"/>
    <property type="evidence" value="ECO:0007669"/>
    <property type="project" value="InterPro"/>
</dbReference>
<dbReference type="Gene3D" id="1.50.10.20">
    <property type="match status" value="1"/>
</dbReference>
<feature type="transmembrane region" description="Helical" evidence="5">
    <location>
        <begin position="840"/>
        <end position="856"/>
    </location>
</feature>
<keyword evidence="5" id="KW-1133">Transmembrane helix</keyword>
<evidence type="ECO:0000256" key="4">
    <source>
        <dbReference type="SAM" id="MobiDB-lite"/>
    </source>
</evidence>
<accession>A0A5C5ZXM1</accession>
<dbReference type="InterPro" id="IPR002890">
    <property type="entry name" value="MG2"/>
</dbReference>
<dbReference type="CDD" id="cd02891">
    <property type="entry name" value="A2M_like"/>
    <property type="match status" value="1"/>
</dbReference>
<feature type="region of interest" description="Disordered" evidence="4">
    <location>
        <begin position="900"/>
        <end position="925"/>
    </location>
</feature>
<evidence type="ECO:0000313" key="8">
    <source>
        <dbReference type="Proteomes" id="UP000320176"/>
    </source>
</evidence>
<dbReference type="PANTHER" id="PTHR11412">
    <property type="entry name" value="MACROGLOBULIN / COMPLEMENT"/>
    <property type="match status" value="1"/>
</dbReference>
<evidence type="ECO:0000256" key="1">
    <source>
        <dbReference type="ARBA" id="ARBA00010556"/>
    </source>
</evidence>
<comment type="similarity">
    <text evidence="1">Belongs to the protease inhibitor I39 (alpha-2-macroglobulin) family. Bacterial alpha-2-macroglobulin subfamily.</text>
</comment>
<dbReference type="SUPFAM" id="SSF48239">
    <property type="entry name" value="Terpenoid cyclases/Protein prenyltransferases"/>
    <property type="match status" value="1"/>
</dbReference>
<dbReference type="SMART" id="SM01360">
    <property type="entry name" value="A2M"/>
    <property type="match status" value="1"/>
</dbReference>
<dbReference type="Gene3D" id="2.20.130.20">
    <property type="match status" value="1"/>
</dbReference>
<dbReference type="InterPro" id="IPR001599">
    <property type="entry name" value="Macroglobln_a2"/>
</dbReference>
<dbReference type="Pfam" id="PF00207">
    <property type="entry name" value="A2M"/>
    <property type="match status" value="1"/>
</dbReference>
<dbReference type="InterPro" id="IPR036595">
    <property type="entry name" value="A-macroglobulin_rcpt-bd_sf"/>
</dbReference>
<dbReference type="InterPro" id="IPR011626">
    <property type="entry name" value="Alpha-macroglobulin_TED"/>
</dbReference>
<name>A0A5C5ZXM1_9BACT</name>
<dbReference type="GO" id="GO:0004866">
    <property type="term" value="F:endopeptidase inhibitor activity"/>
    <property type="evidence" value="ECO:0007669"/>
    <property type="project" value="InterPro"/>
</dbReference>
<protein>
    <submittedName>
        <fullName evidence="7">A-macroglobulin complement component</fullName>
    </submittedName>
</protein>